<evidence type="ECO:0000313" key="6">
    <source>
        <dbReference type="EMBL" id="SDG55741.1"/>
    </source>
</evidence>
<dbReference type="Pfam" id="PF02782">
    <property type="entry name" value="FGGY_C"/>
    <property type="match status" value="1"/>
</dbReference>
<dbReference type="InterPro" id="IPR018485">
    <property type="entry name" value="FGGY_C"/>
</dbReference>
<proteinExistence type="inferred from homology"/>
<keyword evidence="3 6" id="KW-0418">Kinase</keyword>
<dbReference type="EMBL" id="FNCY01000001">
    <property type="protein sequence ID" value="SDG55741.1"/>
    <property type="molecule type" value="Genomic_DNA"/>
</dbReference>
<keyword evidence="7" id="KW-1185">Reference proteome</keyword>
<dbReference type="AlphaFoldDB" id="A0A1G7V868"/>
<dbReference type="RefSeq" id="WP_218122584.1">
    <property type="nucleotide sequence ID" value="NZ_FNCY01000001.1"/>
</dbReference>
<dbReference type="Pfam" id="PF00370">
    <property type="entry name" value="FGGY_N"/>
    <property type="match status" value="1"/>
</dbReference>
<dbReference type="Gene3D" id="1.20.58.2240">
    <property type="match status" value="1"/>
</dbReference>
<comment type="similarity">
    <text evidence="1">Belongs to the FGGY kinase family.</text>
</comment>
<name>A0A1G7V868_9RHOO</name>
<dbReference type="SUPFAM" id="SSF53067">
    <property type="entry name" value="Actin-like ATPase domain"/>
    <property type="match status" value="2"/>
</dbReference>
<dbReference type="InterPro" id="IPR000577">
    <property type="entry name" value="Carb_kinase_FGGY"/>
</dbReference>
<dbReference type="Proteomes" id="UP000198607">
    <property type="component" value="Unassembled WGS sequence"/>
</dbReference>
<dbReference type="InterPro" id="IPR043129">
    <property type="entry name" value="ATPase_NBD"/>
</dbReference>
<dbReference type="NCBIfam" id="TIGR01315">
    <property type="entry name" value="5C_CHO_kinase"/>
    <property type="match status" value="1"/>
</dbReference>
<dbReference type="PIRSF" id="PIRSF000538">
    <property type="entry name" value="GlpK"/>
    <property type="match status" value="1"/>
</dbReference>
<dbReference type="STRING" id="83767.SAMN05660652_00116"/>
<dbReference type="GO" id="GO:0005737">
    <property type="term" value="C:cytoplasm"/>
    <property type="evidence" value="ECO:0007669"/>
    <property type="project" value="TreeGrafter"/>
</dbReference>
<dbReference type="CDD" id="cd07782">
    <property type="entry name" value="ASKHA_NBD_FGGY_D-RBK"/>
    <property type="match status" value="1"/>
</dbReference>
<dbReference type="InterPro" id="IPR018484">
    <property type="entry name" value="FGGY_N"/>
</dbReference>
<gene>
    <name evidence="6" type="ORF">SAMN05660652_00116</name>
</gene>
<dbReference type="PANTHER" id="PTHR43435:SF4">
    <property type="entry name" value="FGGY CARBOHYDRATE KINASE DOMAIN-CONTAINING PROTEIN"/>
    <property type="match status" value="1"/>
</dbReference>
<dbReference type="GO" id="GO:0019150">
    <property type="term" value="F:D-ribulokinase activity"/>
    <property type="evidence" value="ECO:0007669"/>
    <property type="project" value="TreeGrafter"/>
</dbReference>
<protein>
    <submittedName>
        <fullName evidence="6">Ribulokinase</fullName>
    </submittedName>
</protein>
<evidence type="ECO:0000256" key="3">
    <source>
        <dbReference type="ARBA" id="ARBA00022777"/>
    </source>
</evidence>
<organism evidence="6 7">
    <name type="scientific">Propionivibrio dicarboxylicus</name>
    <dbReference type="NCBI Taxonomy" id="83767"/>
    <lineage>
        <taxon>Bacteria</taxon>
        <taxon>Pseudomonadati</taxon>
        <taxon>Pseudomonadota</taxon>
        <taxon>Betaproteobacteria</taxon>
        <taxon>Rhodocyclales</taxon>
        <taxon>Rhodocyclaceae</taxon>
        <taxon>Propionivibrio</taxon>
    </lineage>
</organism>
<evidence type="ECO:0000313" key="7">
    <source>
        <dbReference type="Proteomes" id="UP000198607"/>
    </source>
</evidence>
<feature type="domain" description="Carbohydrate kinase FGGY C-terminal" evidence="5">
    <location>
        <begin position="268"/>
        <end position="473"/>
    </location>
</feature>
<dbReference type="PANTHER" id="PTHR43435">
    <property type="entry name" value="RIBULOKINASE"/>
    <property type="match status" value="1"/>
</dbReference>
<accession>A0A1G7V868</accession>
<feature type="domain" description="Carbohydrate kinase FGGY N-terminal" evidence="4">
    <location>
        <begin position="6"/>
        <end position="255"/>
    </location>
</feature>
<dbReference type="GO" id="GO:0019321">
    <property type="term" value="P:pentose metabolic process"/>
    <property type="evidence" value="ECO:0007669"/>
    <property type="project" value="TreeGrafter"/>
</dbReference>
<evidence type="ECO:0000256" key="2">
    <source>
        <dbReference type="ARBA" id="ARBA00022679"/>
    </source>
</evidence>
<evidence type="ECO:0000259" key="5">
    <source>
        <dbReference type="Pfam" id="PF02782"/>
    </source>
</evidence>
<dbReference type="InterPro" id="IPR006003">
    <property type="entry name" value="FGGY_RbtK-like"/>
</dbReference>
<dbReference type="Gene3D" id="3.30.420.40">
    <property type="match status" value="1"/>
</dbReference>
<evidence type="ECO:0000259" key="4">
    <source>
        <dbReference type="Pfam" id="PF00370"/>
    </source>
</evidence>
<keyword evidence="2" id="KW-0808">Transferase</keyword>
<evidence type="ECO:0000256" key="1">
    <source>
        <dbReference type="ARBA" id="ARBA00009156"/>
    </source>
</evidence>
<sequence>MGNPVHLGIDVGSASVRAGLFDREGHRLAFAVRTIQQFHAKPLHVEQSSADIWAQTVAAVREAVATAAIDPAQVVSIGVDATCSLVAVGADGAPVSVAEGGEAERDIIMWMDHRAGDQTAAINATKDRVLAYVGGEVSIEMELPKVLWLKQRFPERYARTWRFFDLADYLTWRLAGADTASVCTLTCKWNYLAHENRFSATLLAAVGLDDLLGKVPATVLPLGSAAGGLSQGAAAELGLPAGITVATGIIDAHAGGLALVSTAPLGSLAIIGGTSNCHMVVNPDPVMVPGVWGPYYGAMLPGWWLGEGGQSAAGALLDWTLRQSDAWPLLEATAKDENRNLYAVLNDWTADLERREAYPARDLHVLSDHHGNRSPRANPHARGVVVGLTLETGKDALARLYLATLQALAYGTRHIIESMNAAGHKIERIIMCGGGTKNPYWLRENADATGCEIHLVSEEDAVTLGAALLGAVADGAFPTLPDAAACMVRPGGSVKARPDTKAFHDAKYAVYLQLYETMERCRSAMQAWH</sequence>
<reference evidence="6 7" key="1">
    <citation type="submission" date="2016-10" db="EMBL/GenBank/DDBJ databases">
        <authorList>
            <person name="de Groot N.N."/>
        </authorList>
    </citation>
    <scope>NUCLEOTIDE SEQUENCE [LARGE SCALE GENOMIC DNA]</scope>
    <source>
        <strain evidence="6 7">DSM 5885</strain>
    </source>
</reference>